<dbReference type="PANTHER" id="PTHR38776">
    <property type="entry name" value="MLTA-INTERACTING PROTEIN-RELATED"/>
    <property type="match status" value="1"/>
</dbReference>
<dbReference type="PANTHER" id="PTHR38776:SF1">
    <property type="entry name" value="MLTA-INTERACTING PROTEIN-RELATED"/>
    <property type="match status" value="1"/>
</dbReference>
<dbReference type="Pfam" id="PF06629">
    <property type="entry name" value="MipA"/>
    <property type="match status" value="1"/>
</dbReference>
<keyword evidence="4" id="KW-0472">Membrane</keyword>
<reference evidence="6 7" key="1">
    <citation type="submission" date="2019-07" db="EMBL/GenBank/DDBJ databases">
        <authorList>
            <person name="Brisse S."/>
            <person name="Rodrigues C."/>
            <person name="Thorpe H."/>
        </authorList>
    </citation>
    <scope>NUCLEOTIDE SEQUENCE [LARGE SCALE GENOMIC DNA]</scope>
    <source>
        <strain evidence="6">SB6422</strain>
    </source>
</reference>
<dbReference type="Proteomes" id="UP000317374">
    <property type="component" value="Unassembled WGS sequence"/>
</dbReference>
<evidence type="ECO:0000256" key="3">
    <source>
        <dbReference type="ARBA" id="ARBA00022729"/>
    </source>
</evidence>
<evidence type="ECO:0000256" key="2">
    <source>
        <dbReference type="ARBA" id="ARBA00005722"/>
    </source>
</evidence>
<dbReference type="RefSeq" id="WP_134897174.1">
    <property type="nucleotide sequence ID" value="NZ_CABGGW010000011.1"/>
</dbReference>
<evidence type="ECO:0008006" key="8">
    <source>
        <dbReference type="Google" id="ProtNLM"/>
    </source>
</evidence>
<dbReference type="AlphaFoldDB" id="A0A564INA3"/>
<dbReference type="GO" id="GO:0009279">
    <property type="term" value="C:cell outer membrane"/>
    <property type="evidence" value="ECO:0007669"/>
    <property type="project" value="UniProtKB-SubCell"/>
</dbReference>
<name>A0A564INA3_9ENTR</name>
<evidence type="ECO:0000313" key="6">
    <source>
        <dbReference type="EMBL" id="VUS45823.1"/>
    </source>
</evidence>
<organism evidence="6 7">
    <name type="scientific">Klebsiella huaxiensis</name>
    <dbReference type="NCBI Taxonomy" id="2153354"/>
    <lineage>
        <taxon>Bacteria</taxon>
        <taxon>Pseudomonadati</taxon>
        <taxon>Pseudomonadota</taxon>
        <taxon>Gammaproteobacteria</taxon>
        <taxon>Enterobacterales</taxon>
        <taxon>Enterobacteriaceae</taxon>
        <taxon>Klebsiella/Raoultella group</taxon>
        <taxon>Klebsiella</taxon>
    </lineage>
</organism>
<evidence type="ECO:0000256" key="4">
    <source>
        <dbReference type="ARBA" id="ARBA00023136"/>
    </source>
</evidence>
<keyword evidence="5" id="KW-0998">Cell outer membrane</keyword>
<evidence type="ECO:0000313" key="7">
    <source>
        <dbReference type="Proteomes" id="UP000317374"/>
    </source>
</evidence>
<comment type="similarity">
    <text evidence="2">Belongs to the MipA/OmpV family.</text>
</comment>
<sequence>MKELNTILSAIFLLPFATYASSDVHKSEVTVGIGAQYAPQYMGADKFDSTVAPYFEWTDGTLFLNSEKGAGLTYSFDNGFYLGQALGYTWGRRDDDGSWLQDGSRHLKGMGKIKTALNSTTTLGWWMVSWIGFEGNIIAPLTESQGVLYNIGLNVVLFNNDSDTLTVSTVRNYGDARYNNTWFGVSEKQSTNTGFKQFNSDSGLTSVDYGINWQHTFDDNWSGYADLRYTTLANRVSHSPIVEKDDYLAFTIGAFYTF</sequence>
<gene>
    <name evidence="6" type="ORF">SB6422_05343</name>
</gene>
<dbReference type="InterPro" id="IPR010583">
    <property type="entry name" value="MipA"/>
</dbReference>
<comment type="subcellular location">
    <subcellularLocation>
        <location evidence="1">Cell outer membrane</location>
    </subcellularLocation>
</comment>
<proteinExistence type="inferred from homology"/>
<evidence type="ECO:0000256" key="1">
    <source>
        <dbReference type="ARBA" id="ARBA00004442"/>
    </source>
</evidence>
<keyword evidence="3" id="KW-0732">Signal</keyword>
<accession>A0A564INA3</accession>
<protein>
    <recommendedName>
        <fullName evidence="8">MltA-interacting protein</fullName>
    </recommendedName>
</protein>
<evidence type="ECO:0000256" key="5">
    <source>
        <dbReference type="ARBA" id="ARBA00023237"/>
    </source>
</evidence>
<dbReference type="EMBL" id="CABGGW010000011">
    <property type="protein sequence ID" value="VUS45823.1"/>
    <property type="molecule type" value="Genomic_DNA"/>
</dbReference>
<dbReference type="OrthoDB" id="5951177at2"/>